<evidence type="ECO:0000313" key="2">
    <source>
        <dbReference type="EMBL" id="OAV91872.1"/>
    </source>
</evidence>
<gene>
    <name evidence="2" type="ORF">PTTG_02653</name>
</gene>
<proteinExistence type="predicted"/>
<dbReference type="OrthoDB" id="2506100at2759"/>
<dbReference type="EMBL" id="ADAS02000073">
    <property type="protein sequence ID" value="OAV91872.1"/>
    <property type="molecule type" value="Genomic_DNA"/>
</dbReference>
<reference evidence="2" key="1">
    <citation type="submission" date="2009-11" db="EMBL/GenBank/DDBJ databases">
        <authorList>
            <consortium name="The Broad Institute Genome Sequencing Platform"/>
            <person name="Ward D."/>
            <person name="Feldgarden M."/>
            <person name="Earl A."/>
            <person name="Young S.K."/>
            <person name="Zeng Q."/>
            <person name="Koehrsen M."/>
            <person name="Alvarado L."/>
            <person name="Berlin A."/>
            <person name="Bochicchio J."/>
            <person name="Borenstein D."/>
            <person name="Chapman S.B."/>
            <person name="Chen Z."/>
            <person name="Engels R."/>
            <person name="Freedman E."/>
            <person name="Gellesch M."/>
            <person name="Goldberg J."/>
            <person name="Griggs A."/>
            <person name="Gujja S."/>
            <person name="Heilman E."/>
            <person name="Heiman D."/>
            <person name="Hepburn T."/>
            <person name="Howarth C."/>
            <person name="Jen D."/>
            <person name="Larson L."/>
            <person name="Lewis B."/>
            <person name="Mehta T."/>
            <person name="Park D."/>
            <person name="Pearson M."/>
            <person name="Roberts A."/>
            <person name="Saif S."/>
            <person name="Shea T."/>
            <person name="Shenoy N."/>
            <person name="Sisk P."/>
            <person name="Stolte C."/>
            <person name="Sykes S."/>
            <person name="Thomson T."/>
            <person name="Walk T."/>
            <person name="White J."/>
            <person name="Yandava C."/>
            <person name="Izard J."/>
            <person name="Baranova O.V."/>
            <person name="Blanton J.M."/>
            <person name="Tanner A.C."/>
            <person name="Dewhirst F.E."/>
            <person name="Haas B."/>
            <person name="Nusbaum C."/>
            <person name="Birren B."/>
        </authorList>
    </citation>
    <scope>NUCLEOTIDE SEQUENCE [LARGE SCALE GENOMIC DNA]</scope>
    <source>
        <strain evidence="2">1-1 BBBD Race 1</strain>
    </source>
</reference>
<dbReference type="OMA" id="NASMEMN"/>
<dbReference type="Proteomes" id="UP000005240">
    <property type="component" value="Unassembled WGS sequence"/>
</dbReference>
<feature type="compositionally biased region" description="Polar residues" evidence="1">
    <location>
        <begin position="7"/>
        <end position="19"/>
    </location>
</feature>
<feature type="region of interest" description="Disordered" evidence="1">
    <location>
        <begin position="121"/>
        <end position="148"/>
    </location>
</feature>
<reference evidence="3 4" key="3">
    <citation type="journal article" date="2017" name="G3 (Bethesda)">
        <title>Comparative analysis highlights variable genome content of wheat rusts and divergence of the mating loci.</title>
        <authorList>
            <person name="Cuomo C.A."/>
            <person name="Bakkeren G."/>
            <person name="Khalil H.B."/>
            <person name="Panwar V."/>
            <person name="Joly D."/>
            <person name="Linning R."/>
            <person name="Sakthikumar S."/>
            <person name="Song X."/>
            <person name="Adiconis X."/>
            <person name="Fan L."/>
            <person name="Goldberg J.M."/>
            <person name="Levin J.Z."/>
            <person name="Young S."/>
            <person name="Zeng Q."/>
            <person name="Anikster Y."/>
            <person name="Bruce M."/>
            <person name="Wang M."/>
            <person name="Yin C."/>
            <person name="McCallum B."/>
            <person name="Szabo L.J."/>
            <person name="Hulbert S."/>
            <person name="Chen X."/>
            <person name="Fellers J.P."/>
        </authorList>
    </citation>
    <scope>NUCLEOTIDE SEQUENCE</scope>
    <source>
        <strain evidence="3">isolate 1-1 / race 1 (BBBD)</strain>
        <strain evidence="4">Isolate 1-1 / race 1 (BBBD)</strain>
    </source>
</reference>
<accession>A0A0C4EPF2</accession>
<dbReference type="VEuPathDB" id="FungiDB:PTTG_02653"/>
<sequence length="273" mass="29335">MAPESFQYPSPYTGYQSGINPHRTRFTPNIDAATLSSHQSWANSSSVGGNASMEMNVDAPCENCNYQHRCTRPAGSSFCHRCASLNLTCRTALERQSSSRPLACHDWPLTSENRYGNPPITNTASAAPLLPRSSKPQGTLETSVKRGPGRGCIPTLDARLSRLENLLGEALPNASQVLNPGKYASGLANNSSTTDHRWASYPSQLSLAGARTRRVSQYSTLELPEDPLLDGAMEDALLAGQPIHQLYSCGNAAGLPKKGNLSTAGLFLESSRK</sequence>
<feature type="region of interest" description="Disordered" evidence="1">
    <location>
        <begin position="1"/>
        <end position="20"/>
    </location>
</feature>
<reference evidence="3" key="4">
    <citation type="submission" date="2025-05" db="UniProtKB">
        <authorList>
            <consortium name="EnsemblFungi"/>
        </authorList>
    </citation>
    <scope>IDENTIFICATION</scope>
    <source>
        <strain evidence="3">isolate 1-1 / race 1 (BBBD)</strain>
    </source>
</reference>
<protein>
    <submittedName>
        <fullName evidence="2 3">Uncharacterized protein</fullName>
    </submittedName>
</protein>
<keyword evidence="4" id="KW-1185">Reference proteome</keyword>
<reference evidence="2" key="2">
    <citation type="submission" date="2016-05" db="EMBL/GenBank/DDBJ databases">
        <title>Comparative analysis highlights variable genome content of wheat rusts and divergence of the mating loci.</title>
        <authorList>
            <person name="Cuomo C.A."/>
            <person name="Bakkeren G."/>
            <person name="Szabo L."/>
            <person name="Khalil H."/>
            <person name="Joly D."/>
            <person name="Goldberg J."/>
            <person name="Young S."/>
            <person name="Zeng Q."/>
            <person name="Fellers J."/>
        </authorList>
    </citation>
    <scope>NUCLEOTIDE SEQUENCE [LARGE SCALE GENOMIC DNA]</scope>
    <source>
        <strain evidence="2">1-1 BBBD Race 1</strain>
    </source>
</reference>
<dbReference type="AlphaFoldDB" id="A0A0C4EPF2"/>
<name>A0A0C4EPF2_PUCT1</name>
<evidence type="ECO:0000256" key="1">
    <source>
        <dbReference type="SAM" id="MobiDB-lite"/>
    </source>
</evidence>
<dbReference type="EnsemblFungi" id="PTTG_02653-t43_1">
    <property type="protein sequence ID" value="PTTG_02653-t43_1-p1"/>
    <property type="gene ID" value="PTTG_02653"/>
</dbReference>
<evidence type="ECO:0000313" key="3">
    <source>
        <dbReference type="EnsemblFungi" id="PTTG_02653-t43_1-p1"/>
    </source>
</evidence>
<organism evidence="2">
    <name type="scientific">Puccinia triticina (isolate 1-1 / race 1 (BBBD))</name>
    <name type="common">Brown leaf rust fungus</name>
    <dbReference type="NCBI Taxonomy" id="630390"/>
    <lineage>
        <taxon>Eukaryota</taxon>
        <taxon>Fungi</taxon>
        <taxon>Dikarya</taxon>
        <taxon>Basidiomycota</taxon>
        <taxon>Pucciniomycotina</taxon>
        <taxon>Pucciniomycetes</taxon>
        <taxon>Pucciniales</taxon>
        <taxon>Pucciniaceae</taxon>
        <taxon>Puccinia</taxon>
    </lineage>
</organism>
<evidence type="ECO:0000313" key="4">
    <source>
        <dbReference type="Proteomes" id="UP000005240"/>
    </source>
</evidence>